<evidence type="ECO:0000313" key="2">
    <source>
        <dbReference type="EMBL" id="KRP73757.1"/>
    </source>
</evidence>
<evidence type="ECO:0000256" key="1">
    <source>
        <dbReference type="SAM" id="Phobius"/>
    </source>
</evidence>
<reference evidence="2 3" key="1">
    <citation type="submission" date="2015-02" db="EMBL/GenBank/DDBJ databases">
        <title>Two Pseudomonas sp. nov., isolated from raw milk.</title>
        <authorList>
            <person name="Wenning M."/>
            <person name="von Neubeck M."/>
            <person name="Huptas C."/>
            <person name="Scherer S."/>
        </authorList>
    </citation>
    <scope>NUCLEOTIDE SEQUENCE [LARGE SCALE GENOMIC DNA]</scope>
    <source>
        <strain evidence="2 3">DSM 29164</strain>
    </source>
</reference>
<gene>
    <name evidence="2" type="ORF">TX23_04850</name>
</gene>
<keyword evidence="1" id="KW-1133">Transmembrane helix</keyword>
<accession>A0A0R3APU0</accession>
<keyword evidence="1" id="KW-0812">Transmembrane</keyword>
<organism evidence="2 3">
    <name type="scientific">Pseudomonas paralactis</name>
    <dbReference type="NCBI Taxonomy" id="1615673"/>
    <lineage>
        <taxon>Bacteria</taxon>
        <taxon>Pseudomonadati</taxon>
        <taxon>Pseudomonadota</taxon>
        <taxon>Gammaproteobacteria</taxon>
        <taxon>Pseudomonadales</taxon>
        <taxon>Pseudomonadaceae</taxon>
        <taxon>Pseudomonas</taxon>
    </lineage>
</organism>
<proteinExistence type="predicted"/>
<name>A0A0R3APU0_9PSED</name>
<sequence length="87" mass="9432">MADFQLTPIYLAPHNPTVGGGLPPMAAWQPVRMLDQIEYISVVWVTAAMGSALTAGHFWKRAPKVTKRALAPPLGTSLRLGVPVIRQ</sequence>
<protein>
    <submittedName>
        <fullName evidence="2">Uncharacterized protein</fullName>
    </submittedName>
</protein>
<dbReference type="AlphaFoldDB" id="A0A0R3APU0"/>
<dbReference type="Proteomes" id="UP000050852">
    <property type="component" value="Unassembled WGS sequence"/>
</dbReference>
<evidence type="ECO:0000313" key="3">
    <source>
        <dbReference type="Proteomes" id="UP000050852"/>
    </source>
</evidence>
<dbReference type="PATRIC" id="fig|1615673.3.peg.1958"/>
<keyword evidence="1" id="KW-0472">Membrane</keyword>
<feature type="transmembrane region" description="Helical" evidence="1">
    <location>
        <begin position="39"/>
        <end position="59"/>
    </location>
</feature>
<comment type="caution">
    <text evidence="2">The sequence shown here is derived from an EMBL/GenBank/DDBJ whole genome shotgun (WGS) entry which is preliminary data.</text>
</comment>
<dbReference type="EMBL" id="JYLN01000002">
    <property type="protein sequence ID" value="KRP73757.1"/>
    <property type="molecule type" value="Genomic_DNA"/>
</dbReference>